<accession>A0A0K1ITS3</accession>
<dbReference type="Gene3D" id="3.40.50.620">
    <property type="entry name" value="HUPs"/>
    <property type="match status" value="1"/>
</dbReference>
<dbReference type="GeneID" id="25246085"/>
<dbReference type="SUPFAM" id="SSF52402">
    <property type="entry name" value="Adenine nucleotide alpha hydrolases-like"/>
    <property type="match status" value="1"/>
</dbReference>
<evidence type="ECO:0000256" key="1">
    <source>
        <dbReference type="ARBA" id="ARBA00008791"/>
    </source>
</evidence>
<sequence>MYDRILVPLDGSAPADEALDRAIDLAATADATVYALYVVDERVLHATQLDAGGLVRAYEEEGERIVSEAVEAADPVGVEVVTAVEHGSPHRAILQYAEEVDADLIVMGTHGRRGIERYLLGSVTERVLRMADVPVLTIRSEDSPVEEEESLDADA</sequence>
<feature type="domain" description="UspA" evidence="2">
    <location>
        <begin position="1"/>
        <end position="139"/>
    </location>
</feature>
<evidence type="ECO:0000313" key="3">
    <source>
        <dbReference type="EMBL" id="AKU07866.1"/>
    </source>
</evidence>
<protein>
    <submittedName>
        <fullName evidence="3">Universal stress protein UspA</fullName>
    </submittedName>
</protein>
<dbReference type="PRINTS" id="PR01438">
    <property type="entry name" value="UNVRSLSTRESS"/>
</dbReference>
<dbReference type="PANTHER" id="PTHR46268">
    <property type="entry name" value="STRESS RESPONSE PROTEIN NHAX"/>
    <property type="match status" value="1"/>
</dbReference>
<dbReference type="AlphaFoldDB" id="A0A0K1ITS3"/>
<gene>
    <name evidence="3" type="ORF">ABY42_08960</name>
</gene>
<comment type="similarity">
    <text evidence="1">Belongs to the universal stress protein A family.</text>
</comment>
<dbReference type="RefSeq" id="WP_004976425.1">
    <property type="nucleotide sequence ID" value="NZ_CP011947.1"/>
</dbReference>
<name>A0A0K1ITS3_HALGI</name>
<dbReference type="InterPro" id="IPR014729">
    <property type="entry name" value="Rossmann-like_a/b/a_fold"/>
</dbReference>
<dbReference type="PANTHER" id="PTHR46268:SF6">
    <property type="entry name" value="UNIVERSAL STRESS PROTEIN UP12"/>
    <property type="match status" value="1"/>
</dbReference>
<dbReference type="InterPro" id="IPR006015">
    <property type="entry name" value="Universal_stress_UspA"/>
</dbReference>
<organism evidence="3 4">
    <name type="scientific">Haloferax gibbonsii</name>
    <dbReference type="NCBI Taxonomy" id="35746"/>
    <lineage>
        <taxon>Archaea</taxon>
        <taxon>Methanobacteriati</taxon>
        <taxon>Methanobacteriota</taxon>
        <taxon>Stenosarchaea group</taxon>
        <taxon>Halobacteria</taxon>
        <taxon>Halobacteriales</taxon>
        <taxon>Haloferacaceae</taxon>
        <taxon>Haloferax</taxon>
    </lineage>
</organism>
<reference evidence="4" key="1">
    <citation type="journal article" date="2015" name="J. Biotechnol.">
        <title>Complete genome sequence of Haloferax gibbonsii strain ARA6, a potential producer of polyhydroxyalkanoates and halocins isolated from Araruama, Rio de Janeiro, Brasil.</title>
        <authorList>
            <person name="Pinto L.H."/>
            <person name="D'Alincourt Carvalho-Assef A.P."/>
            <person name="Vieira R.P."/>
            <person name="Clementino M.M."/>
            <person name="Albano R.M."/>
        </authorList>
    </citation>
    <scope>NUCLEOTIDE SEQUENCE [LARGE SCALE GENOMIC DNA]</scope>
    <source>
        <strain evidence="4">ARA6</strain>
    </source>
</reference>
<dbReference type="PATRIC" id="fig|35746.4.peg.1901"/>
<dbReference type="KEGG" id="hgi:ABY42_08960"/>
<evidence type="ECO:0000259" key="2">
    <source>
        <dbReference type="Pfam" id="PF00582"/>
    </source>
</evidence>
<dbReference type="EMBL" id="CP011947">
    <property type="protein sequence ID" value="AKU07866.1"/>
    <property type="molecule type" value="Genomic_DNA"/>
</dbReference>
<dbReference type="InterPro" id="IPR006016">
    <property type="entry name" value="UspA"/>
</dbReference>
<dbReference type="CDD" id="cd00293">
    <property type="entry name" value="USP-like"/>
    <property type="match status" value="1"/>
</dbReference>
<dbReference type="PIRSF" id="PIRSF006276">
    <property type="entry name" value="UspA"/>
    <property type="match status" value="1"/>
</dbReference>
<proteinExistence type="inferred from homology"/>
<dbReference type="Pfam" id="PF00582">
    <property type="entry name" value="Usp"/>
    <property type="match status" value="1"/>
</dbReference>
<evidence type="ECO:0000313" key="4">
    <source>
        <dbReference type="Proteomes" id="UP000066124"/>
    </source>
</evidence>
<dbReference type="Proteomes" id="UP000066124">
    <property type="component" value="Chromosome"/>
</dbReference>